<dbReference type="RefSeq" id="WP_377790375.1">
    <property type="nucleotide sequence ID" value="NZ_JBHLYQ010000146.1"/>
</dbReference>
<dbReference type="EMBL" id="JBHLYQ010000146">
    <property type="protein sequence ID" value="MFC0082743.1"/>
    <property type="molecule type" value="Genomic_DNA"/>
</dbReference>
<proteinExistence type="predicted"/>
<organism evidence="1 2">
    <name type="scientific">Aciditerrimonas ferrireducens</name>
    <dbReference type="NCBI Taxonomy" id="667306"/>
    <lineage>
        <taxon>Bacteria</taxon>
        <taxon>Bacillati</taxon>
        <taxon>Actinomycetota</taxon>
        <taxon>Acidimicrobiia</taxon>
        <taxon>Acidimicrobiales</taxon>
        <taxon>Acidimicrobiaceae</taxon>
        <taxon>Aciditerrimonas</taxon>
    </lineage>
</organism>
<comment type="caution">
    <text evidence="1">The sequence shown here is derived from an EMBL/GenBank/DDBJ whole genome shotgun (WGS) entry which is preliminary data.</text>
</comment>
<dbReference type="Proteomes" id="UP001589788">
    <property type="component" value="Unassembled WGS sequence"/>
</dbReference>
<sequence length="222" mass="23421">MVTISAAYGAGGALVAPRVAERLGVAFVDRAIPAAVAAQLAEDPEDVLAVEGELSGGASHWLAFFAPMGAAWTGLPGPVVGPLDEEAYRRHVAAVLAEVAEHGAVILGRGAQVVLADHPRALHVRLDGPVERRVAQAADLLGIGLAEARRAQRQTDGARHRYVQRLHHVHLEDPRLYHLWLDATVLPLATCVELVVAAAQGCAALRALSERLDRGGGRERPG</sequence>
<dbReference type="InterPro" id="IPR027417">
    <property type="entry name" value="P-loop_NTPase"/>
</dbReference>
<evidence type="ECO:0000313" key="1">
    <source>
        <dbReference type="EMBL" id="MFC0082743.1"/>
    </source>
</evidence>
<protein>
    <submittedName>
        <fullName evidence="1">AAA family ATPase</fullName>
    </submittedName>
</protein>
<dbReference type="Pfam" id="PF13189">
    <property type="entry name" value="Cytidylate_kin2"/>
    <property type="match status" value="1"/>
</dbReference>
<gene>
    <name evidence="1" type="ORF">ACFFRE_11430</name>
</gene>
<reference evidence="1 2" key="1">
    <citation type="submission" date="2024-09" db="EMBL/GenBank/DDBJ databases">
        <authorList>
            <person name="Sun Q."/>
            <person name="Mori K."/>
        </authorList>
    </citation>
    <scope>NUCLEOTIDE SEQUENCE [LARGE SCALE GENOMIC DNA]</scope>
    <source>
        <strain evidence="1 2">JCM 15389</strain>
    </source>
</reference>
<keyword evidence="2" id="KW-1185">Reference proteome</keyword>
<evidence type="ECO:0000313" key="2">
    <source>
        <dbReference type="Proteomes" id="UP001589788"/>
    </source>
</evidence>
<name>A0ABV6C4X2_9ACTN</name>
<accession>A0ABV6C4X2</accession>
<dbReference type="Gene3D" id="3.40.50.300">
    <property type="entry name" value="P-loop containing nucleotide triphosphate hydrolases"/>
    <property type="match status" value="1"/>
</dbReference>